<sequence length="247" mass="27568">MTVRSPVSFHIPPCRHLFLRHGSPRSRTLHLLKPLKHSLRSRLLIARAAFPGSSSSGSNGDLLQSASPAAASSIVDFLTLCHRLKTTKRKGWTNHGINHPESIADHMYHMALMSLIAGDIPGVDRERCIKIAIIHDIAEGFIYLILIQLLVYCLLSIVFYSFFFSAAIVGDITPSDGVPKAEKSRREQEALNEMCKILGGGLMADEIQELWQEYENNSSTEASLVKDFDKVCLPHVLSFWILLYISL</sequence>
<evidence type="ECO:0000313" key="3">
    <source>
        <dbReference type="EMBL" id="KAG6471734.1"/>
    </source>
</evidence>
<dbReference type="EMBL" id="JACMSC010000020">
    <property type="protein sequence ID" value="KAG6471734.1"/>
    <property type="molecule type" value="Genomic_DNA"/>
</dbReference>
<dbReference type="Proteomes" id="UP000734854">
    <property type="component" value="Unassembled WGS sequence"/>
</dbReference>
<reference evidence="3 4" key="1">
    <citation type="submission" date="2020-08" db="EMBL/GenBank/DDBJ databases">
        <title>Plant Genome Project.</title>
        <authorList>
            <person name="Zhang R.-G."/>
        </authorList>
    </citation>
    <scope>NUCLEOTIDE SEQUENCE [LARGE SCALE GENOMIC DNA]</scope>
    <source>
        <tissue evidence="3">Rhizome</tissue>
    </source>
</reference>
<keyword evidence="4" id="KW-1185">Reference proteome</keyword>
<evidence type="ECO:0000259" key="2">
    <source>
        <dbReference type="Pfam" id="PF13023"/>
    </source>
</evidence>
<comment type="caution">
    <text evidence="3">The sequence shown here is derived from an EMBL/GenBank/DDBJ whole genome shotgun (WGS) entry which is preliminary data.</text>
</comment>
<keyword evidence="1" id="KW-0812">Transmembrane</keyword>
<feature type="transmembrane region" description="Helical" evidence="1">
    <location>
        <begin position="140"/>
        <end position="163"/>
    </location>
</feature>
<evidence type="ECO:0000256" key="1">
    <source>
        <dbReference type="SAM" id="Phobius"/>
    </source>
</evidence>
<organism evidence="3 4">
    <name type="scientific">Zingiber officinale</name>
    <name type="common">Ginger</name>
    <name type="synonym">Amomum zingiber</name>
    <dbReference type="NCBI Taxonomy" id="94328"/>
    <lineage>
        <taxon>Eukaryota</taxon>
        <taxon>Viridiplantae</taxon>
        <taxon>Streptophyta</taxon>
        <taxon>Embryophyta</taxon>
        <taxon>Tracheophyta</taxon>
        <taxon>Spermatophyta</taxon>
        <taxon>Magnoliopsida</taxon>
        <taxon>Liliopsida</taxon>
        <taxon>Zingiberales</taxon>
        <taxon>Zingiberaceae</taxon>
        <taxon>Zingiber</taxon>
    </lineage>
</organism>
<evidence type="ECO:0000313" key="4">
    <source>
        <dbReference type="Proteomes" id="UP000734854"/>
    </source>
</evidence>
<gene>
    <name evidence="3" type="ORF">ZIOFF_069180</name>
</gene>
<dbReference type="Pfam" id="PF13023">
    <property type="entry name" value="HD_3"/>
    <property type="match status" value="2"/>
</dbReference>
<proteinExistence type="predicted"/>
<dbReference type="SUPFAM" id="SSF109604">
    <property type="entry name" value="HD-domain/PDEase-like"/>
    <property type="match status" value="1"/>
</dbReference>
<feature type="domain" description="HD" evidence="2">
    <location>
        <begin position="82"/>
        <end position="139"/>
    </location>
</feature>
<protein>
    <recommendedName>
        <fullName evidence="2">HD domain-containing protein</fullName>
    </recommendedName>
</protein>
<keyword evidence="1" id="KW-0472">Membrane</keyword>
<accession>A0A8J5CAL5</accession>
<dbReference type="AlphaFoldDB" id="A0A8J5CAL5"/>
<feature type="domain" description="HD" evidence="2">
    <location>
        <begin position="167"/>
        <end position="232"/>
    </location>
</feature>
<name>A0A8J5CAL5_ZINOF</name>
<dbReference type="PANTHER" id="PTHR11845:SF17">
    <property type="entry name" value="5'-DEOXYNUCLEOTIDASE"/>
    <property type="match status" value="1"/>
</dbReference>
<dbReference type="PANTHER" id="PTHR11845">
    <property type="entry name" value="5'-DEOXYNUCLEOTIDASE HDDC2"/>
    <property type="match status" value="1"/>
</dbReference>
<dbReference type="GO" id="GO:0002953">
    <property type="term" value="F:5'-deoxynucleotidase activity"/>
    <property type="evidence" value="ECO:0007669"/>
    <property type="project" value="InterPro"/>
</dbReference>
<dbReference type="InterPro" id="IPR006674">
    <property type="entry name" value="HD_domain"/>
</dbReference>
<dbReference type="Gene3D" id="1.10.3210.10">
    <property type="entry name" value="Hypothetical protein af1432"/>
    <property type="match status" value="2"/>
</dbReference>
<dbReference type="InterPro" id="IPR039356">
    <property type="entry name" value="YfbR/HDDC2"/>
</dbReference>
<keyword evidence="1" id="KW-1133">Transmembrane helix</keyword>
<dbReference type="GO" id="GO:0005737">
    <property type="term" value="C:cytoplasm"/>
    <property type="evidence" value="ECO:0007669"/>
    <property type="project" value="TreeGrafter"/>
</dbReference>